<sequence>MDPALASLKVSEDTEDFNGTTLGSEELVFSIVRRTLTTFTDEESELKEDELEENEENREYKDTSSSQKQQKRPSMGTVPIGLPDPLSFENIILHPEDLHQTYANLSTVLPANEPPSASSIFALFFSESVLKTLAKSTNAYAARHVAEAMDGSRQSSDTSAGELRVLSAFSFTWAPSHSPRWKNLGDFRNVSSAPNLSIHGTR</sequence>
<evidence type="ECO:0000256" key="1">
    <source>
        <dbReference type="SAM" id="MobiDB-lite"/>
    </source>
</evidence>
<dbReference type="EMBL" id="JAABOA010002253">
    <property type="protein sequence ID" value="KAF9580145.1"/>
    <property type="molecule type" value="Genomic_DNA"/>
</dbReference>
<keyword evidence="3" id="KW-1185">Reference proteome</keyword>
<name>A0A9P6FSX5_9FUNG</name>
<feature type="region of interest" description="Disordered" evidence="1">
    <location>
        <begin position="1"/>
        <end position="20"/>
    </location>
</feature>
<organism evidence="2 3">
    <name type="scientific">Lunasporangiospora selenospora</name>
    <dbReference type="NCBI Taxonomy" id="979761"/>
    <lineage>
        <taxon>Eukaryota</taxon>
        <taxon>Fungi</taxon>
        <taxon>Fungi incertae sedis</taxon>
        <taxon>Mucoromycota</taxon>
        <taxon>Mortierellomycotina</taxon>
        <taxon>Mortierellomycetes</taxon>
        <taxon>Mortierellales</taxon>
        <taxon>Mortierellaceae</taxon>
        <taxon>Lunasporangiospora</taxon>
    </lineage>
</organism>
<gene>
    <name evidence="2" type="ORF">BGW38_003329</name>
</gene>
<accession>A0A9P6FSX5</accession>
<reference evidence="2" key="1">
    <citation type="journal article" date="2020" name="Fungal Divers.">
        <title>Resolving the Mortierellaceae phylogeny through synthesis of multi-gene phylogenetics and phylogenomics.</title>
        <authorList>
            <person name="Vandepol N."/>
            <person name="Liber J."/>
            <person name="Desiro A."/>
            <person name="Na H."/>
            <person name="Kennedy M."/>
            <person name="Barry K."/>
            <person name="Grigoriev I.V."/>
            <person name="Miller A.N."/>
            <person name="O'Donnell K."/>
            <person name="Stajich J.E."/>
            <person name="Bonito G."/>
        </authorList>
    </citation>
    <scope>NUCLEOTIDE SEQUENCE</scope>
    <source>
        <strain evidence="2">KOD1015</strain>
    </source>
</reference>
<evidence type="ECO:0000313" key="3">
    <source>
        <dbReference type="Proteomes" id="UP000780801"/>
    </source>
</evidence>
<evidence type="ECO:0000313" key="2">
    <source>
        <dbReference type="EMBL" id="KAF9580145.1"/>
    </source>
</evidence>
<feature type="compositionally biased region" description="Acidic residues" evidence="1">
    <location>
        <begin position="41"/>
        <end position="56"/>
    </location>
</feature>
<dbReference type="AlphaFoldDB" id="A0A9P6FSX5"/>
<feature type="region of interest" description="Disordered" evidence="1">
    <location>
        <begin position="41"/>
        <end position="80"/>
    </location>
</feature>
<proteinExistence type="predicted"/>
<protein>
    <submittedName>
        <fullName evidence="2">Uncharacterized protein</fullName>
    </submittedName>
</protein>
<comment type="caution">
    <text evidence="2">The sequence shown here is derived from an EMBL/GenBank/DDBJ whole genome shotgun (WGS) entry which is preliminary data.</text>
</comment>
<dbReference type="Proteomes" id="UP000780801">
    <property type="component" value="Unassembled WGS sequence"/>
</dbReference>